<dbReference type="PANTHER" id="PTHR21342:SF1">
    <property type="entry name" value="PHOSPHOPANTETHEINE ADENYLYLTRANSFERASE"/>
    <property type="match status" value="1"/>
</dbReference>
<feature type="binding site" evidence="9">
    <location>
        <position position="18"/>
    </location>
    <ligand>
        <name>ATP</name>
        <dbReference type="ChEBI" id="CHEBI:30616"/>
    </ligand>
</feature>
<evidence type="ECO:0000256" key="2">
    <source>
        <dbReference type="ARBA" id="ARBA00022679"/>
    </source>
</evidence>
<dbReference type="Proteomes" id="UP000051804">
    <property type="component" value="Unassembled WGS sequence"/>
</dbReference>
<feature type="binding site" evidence="9">
    <location>
        <position position="89"/>
    </location>
    <ligand>
        <name>substrate</name>
    </ligand>
</feature>
<dbReference type="RefSeq" id="WP_054723107.1">
    <property type="nucleotide sequence ID" value="NZ_AZDJ01000001.1"/>
</dbReference>
<evidence type="ECO:0000256" key="9">
    <source>
        <dbReference type="HAMAP-Rule" id="MF_00151"/>
    </source>
</evidence>
<sequence length="164" mass="17361">MTKTALYAGSFDPLTNGHLDIIRRASALFDQVIVAPMTNVSKAPLFTSEEKVALINTAVQALANVTVVAAPRQLTVAFAQTLGAQYLVRGLRNTADFNYEADIAAMNASLAADLESVFLMAAPRYRFVSSSLIREVASFGGDVTALVPANVATALTAKFEAPHA</sequence>
<keyword evidence="2 9" id="KW-0808">Transferase</keyword>
<evidence type="ECO:0000313" key="12">
    <source>
        <dbReference type="Proteomes" id="UP000051804"/>
    </source>
</evidence>
<dbReference type="GO" id="GO:0015937">
    <property type="term" value="P:coenzyme A biosynthetic process"/>
    <property type="evidence" value="ECO:0007669"/>
    <property type="project" value="UniProtKB-UniRule"/>
</dbReference>
<evidence type="ECO:0000256" key="1">
    <source>
        <dbReference type="ARBA" id="ARBA00022490"/>
    </source>
</evidence>
<proteinExistence type="inferred from homology"/>
<keyword evidence="7 9" id="KW-0173">Coenzyme A biosynthesis</keyword>
<dbReference type="PATRIC" id="fig|1291734.4.peg.1048"/>
<dbReference type="UniPathway" id="UPA00241">
    <property type="reaction ID" value="UER00355"/>
</dbReference>
<feature type="binding site" evidence="9">
    <location>
        <begin position="125"/>
        <end position="131"/>
    </location>
    <ligand>
        <name>ATP</name>
        <dbReference type="ChEBI" id="CHEBI:30616"/>
    </ligand>
</feature>
<dbReference type="HAMAP" id="MF_00151">
    <property type="entry name" value="PPAT_bact"/>
    <property type="match status" value="1"/>
</dbReference>
<dbReference type="GO" id="GO:0005737">
    <property type="term" value="C:cytoplasm"/>
    <property type="evidence" value="ECO:0007669"/>
    <property type="project" value="UniProtKB-SubCell"/>
</dbReference>
<dbReference type="CDD" id="cd02163">
    <property type="entry name" value="PPAT"/>
    <property type="match status" value="1"/>
</dbReference>
<keyword evidence="6 9" id="KW-0460">Magnesium</keyword>
<comment type="similarity">
    <text evidence="9">Belongs to the bacterial CoaD family.</text>
</comment>
<reference evidence="11 12" key="1">
    <citation type="journal article" date="2015" name="Genome Announc.">
        <title>Expanding the biotechnology potential of lactobacilli through comparative genomics of 213 strains and associated genera.</title>
        <authorList>
            <person name="Sun Z."/>
            <person name="Harris H.M."/>
            <person name="McCann A."/>
            <person name="Guo C."/>
            <person name="Argimon S."/>
            <person name="Zhang W."/>
            <person name="Yang X."/>
            <person name="Jeffery I.B."/>
            <person name="Cooney J.C."/>
            <person name="Kagawa T.F."/>
            <person name="Liu W."/>
            <person name="Song Y."/>
            <person name="Salvetti E."/>
            <person name="Wrobel A."/>
            <person name="Rasinkangas P."/>
            <person name="Parkhill J."/>
            <person name="Rea M.C."/>
            <person name="O'Sullivan O."/>
            <person name="Ritari J."/>
            <person name="Douillard F.P."/>
            <person name="Paul Ross R."/>
            <person name="Yang R."/>
            <person name="Briner A.E."/>
            <person name="Felis G.E."/>
            <person name="de Vos W.M."/>
            <person name="Barrangou R."/>
            <person name="Klaenhammer T.R."/>
            <person name="Caufield P.W."/>
            <person name="Cui Y."/>
            <person name="Zhang H."/>
            <person name="O'Toole P.W."/>
        </authorList>
    </citation>
    <scope>NUCLEOTIDE SEQUENCE [LARGE SCALE GENOMIC DNA]</scope>
    <source>
        <strain evidence="11 12">JCM 17158</strain>
    </source>
</reference>
<dbReference type="NCBIfam" id="TIGR01510">
    <property type="entry name" value="coaD_prev_kdtB"/>
    <property type="match status" value="1"/>
</dbReference>
<comment type="caution">
    <text evidence="11">The sequence shown here is derived from an EMBL/GenBank/DDBJ whole genome shotgun (WGS) entry which is preliminary data.</text>
</comment>
<evidence type="ECO:0000256" key="5">
    <source>
        <dbReference type="ARBA" id="ARBA00022840"/>
    </source>
</evidence>
<keyword evidence="1 9" id="KW-0963">Cytoplasm</keyword>
<dbReference type="EC" id="2.7.7.3" evidence="9"/>
<dbReference type="InterPro" id="IPR014729">
    <property type="entry name" value="Rossmann-like_a/b/a_fold"/>
</dbReference>
<evidence type="ECO:0000313" key="11">
    <source>
        <dbReference type="EMBL" id="KRK74417.1"/>
    </source>
</evidence>
<keyword evidence="4 9" id="KW-0547">Nucleotide-binding</keyword>
<comment type="cofactor">
    <cofactor evidence="9">
        <name>Mg(2+)</name>
        <dbReference type="ChEBI" id="CHEBI:18420"/>
    </cofactor>
</comment>
<dbReference type="NCBIfam" id="TIGR00125">
    <property type="entry name" value="cyt_tran_rel"/>
    <property type="match status" value="1"/>
</dbReference>
<feature type="binding site" evidence="9">
    <location>
        <position position="10"/>
    </location>
    <ligand>
        <name>substrate</name>
    </ligand>
</feature>
<evidence type="ECO:0000256" key="3">
    <source>
        <dbReference type="ARBA" id="ARBA00022695"/>
    </source>
</evidence>
<keyword evidence="5 9" id="KW-0067">ATP-binding</keyword>
<accession>A0A0R1K1C8</accession>
<comment type="function">
    <text evidence="9">Reversibly transfers an adenylyl group from ATP to 4'-phosphopantetheine, yielding dephospho-CoA (dPCoA) and pyrophosphate.</text>
</comment>
<dbReference type="GO" id="GO:0004595">
    <property type="term" value="F:pantetheine-phosphate adenylyltransferase activity"/>
    <property type="evidence" value="ECO:0007669"/>
    <property type="project" value="UniProtKB-UniRule"/>
</dbReference>
<organism evidence="11 12">
    <name type="scientific">Lacticaseibacillus nasuensis JCM 17158</name>
    <dbReference type="NCBI Taxonomy" id="1291734"/>
    <lineage>
        <taxon>Bacteria</taxon>
        <taxon>Bacillati</taxon>
        <taxon>Bacillota</taxon>
        <taxon>Bacilli</taxon>
        <taxon>Lactobacillales</taxon>
        <taxon>Lactobacillaceae</taxon>
        <taxon>Lacticaseibacillus</taxon>
    </lineage>
</organism>
<feature type="domain" description="Cytidyltransferase-like" evidence="10">
    <location>
        <begin position="6"/>
        <end position="135"/>
    </location>
</feature>
<dbReference type="PANTHER" id="PTHR21342">
    <property type="entry name" value="PHOSPHOPANTETHEINE ADENYLYLTRANSFERASE"/>
    <property type="match status" value="1"/>
</dbReference>
<dbReference type="Gene3D" id="3.40.50.620">
    <property type="entry name" value="HUPs"/>
    <property type="match status" value="1"/>
</dbReference>
<evidence type="ECO:0000256" key="8">
    <source>
        <dbReference type="ARBA" id="ARBA00029346"/>
    </source>
</evidence>
<evidence type="ECO:0000256" key="4">
    <source>
        <dbReference type="ARBA" id="ARBA00022741"/>
    </source>
</evidence>
<feature type="site" description="Transition state stabilizer" evidence="9">
    <location>
        <position position="18"/>
    </location>
</feature>
<name>A0A0R1K1C8_9LACO</name>
<comment type="catalytic activity">
    <reaction evidence="8 9">
        <text>(R)-4'-phosphopantetheine + ATP + H(+) = 3'-dephospho-CoA + diphosphate</text>
        <dbReference type="Rhea" id="RHEA:19801"/>
        <dbReference type="ChEBI" id="CHEBI:15378"/>
        <dbReference type="ChEBI" id="CHEBI:30616"/>
        <dbReference type="ChEBI" id="CHEBI:33019"/>
        <dbReference type="ChEBI" id="CHEBI:57328"/>
        <dbReference type="ChEBI" id="CHEBI:61723"/>
        <dbReference type="EC" id="2.7.7.3"/>
    </reaction>
</comment>
<dbReference type="InterPro" id="IPR001980">
    <property type="entry name" value="PPAT"/>
</dbReference>
<dbReference type="AlphaFoldDB" id="A0A0R1K1C8"/>
<protein>
    <recommendedName>
        <fullName evidence="9">Phosphopantetheine adenylyltransferase</fullName>
        <ecNumber evidence="9">2.7.7.3</ecNumber>
    </recommendedName>
    <alternativeName>
        <fullName evidence="9">Dephospho-CoA pyrophosphorylase</fullName>
    </alternativeName>
    <alternativeName>
        <fullName evidence="9">Pantetheine-phosphate adenylyltransferase</fullName>
        <shortName evidence="9">PPAT</shortName>
    </alternativeName>
</protein>
<dbReference type="GO" id="GO:0005524">
    <property type="term" value="F:ATP binding"/>
    <property type="evidence" value="ECO:0007669"/>
    <property type="project" value="UniProtKB-KW"/>
</dbReference>
<dbReference type="OrthoDB" id="9806661at2"/>
<comment type="subcellular location">
    <subcellularLocation>
        <location evidence="9">Cytoplasm</location>
    </subcellularLocation>
</comment>
<keyword evidence="12" id="KW-1185">Reference proteome</keyword>
<dbReference type="InterPro" id="IPR004821">
    <property type="entry name" value="Cyt_trans-like"/>
</dbReference>
<comment type="subunit">
    <text evidence="9">Homohexamer.</text>
</comment>
<keyword evidence="3 9" id="KW-0548">Nucleotidyltransferase</keyword>
<gene>
    <name evidence="9" type="primary">coaD</name>
    <name evidence="11" type="ORF">FD02_GL001022</name>
</gene>
<feature type="binding site" evidence="9">
    <location>
        <begin position="10"/>
        <end position="11"/>
    </location>
    <ligand>
        <name>ATP</name>
        <dbReference type="ChEBI" id="CHEBI:30616"/>
    </ligand>
</feature>
<dbReference type="SUPFAM" id="SSF52374">
    <property type="entry name" value="Nucleotidylyl transferase"/>
    <property type="match status" value="1"/>
</dbReference>
<evidence type="ECO:0000256" key="6">
    <source>
        <dbReference type="ARBA" id="ARBA00022842"/>
    </source>
</evidence>
<feature type="binding site" evidence="9">
    <location>
        <begin position="90"/>
        <end position="92"/>
    </location>
    <ligand>
        <name>ATP</name>
        <dbReference type="ChEBI" id="CHEBI:30616"/>
    </ligand>
</feature>
<feature type="binding site" evidence="9">
    <location>
        <position position="100"/>
    </location>
    <ligand>
        <name>ATP</name>
        <dbReference type="ChEBI" id="CHEBI:30616"/>
    </ligand>
</feature>
<dbReference type="PRINTS" id="PR01020">
    <property type="entry name" value="LPSBIOSNTHSS"/>
</dbReference>
<dbReference type="Pfam" id="PF01467">
    <property type="entry name" value="CTP_transf_like"/>
    <property type="match status" value="1"/>
</dbReference>
<feature type="binding site" evidence="9">
    <location>
        <position position="42"/>
    </location>
    <ligand>
        <name>substrate</name>
    </ligand>
</feature>
<dbReference type="STRING" id="1291734.FD02_GL001022"/>
<comment type="pathway">
    <text evidence="9">Cofactor biosynthesis; coenzyme A biosynthesis; CoA from (R)-pantothenate: step 4/5.</text>
</comment>
<dbReference type="EMBL" id="AZDJ01000001">
    <property type="protein sequence ID" value="KRK74417.1"/>
    <property type="molecule type" value="Genomic_DNA"/>
</dbReference>
<evidence type="ECO:0000256" key="7">
    <source>
        <dbReference type="ARBA" id="ARBA00022993"/>
    </source>
</evidence>
<feature type="binding site" evidence="9">
    <location>
        <position position="75"/>
    </location>
    <ligand>
        <name>substrate</name>
    </ligand>
</feature>
<evidence type="ECO:0000259" key="10">
    <source>
        <dbReference type="Pfam" id="PF01467"/>
    </source>
</evidence>